<reference evidence="1 2" key="1">
    <citation type="submission" date="2024-01" db="EMBL/GenBank/DDBJ databases">
        <title>Genome assemblies of Stephania.</title>
        <authorList>
            <person name="Yang L."/>
        </authorList>
    </citation>
    <scope>NUCLEOTIDE SEQUENCE [LARGE SCALE GENOMIC DNA]</scope>
    <source>
        <strain evidence="1">JXDWG</strain>
        <tissue evidence="1">Leaf</tissue>
    </source>
</reference>
<protein>
    <submittedName>
        <fullName evidence="1">Uncharacterized protein</fullName>
    </submittedName>
</protein>
<evidence type="ECO:0000313" key="2">
    <source>
        <dbReference type="Proteomes" id="UP001419268"/>
    </source>
</evidence>
<comment type="caution">
    <text evidence="1">The sequence shown here is derived from an EMBL/GenBank/DDBJ whole genome shotgun (WGS) entry which is preliminary data.</text>
</comment>
<dbReference type="EMBL" id="JBBNAG010000008">
    <property type="protein sequence ID" value="KAK9112145.1"/>
    <property type="molecule type" value="Genomic_DNA"/>
</dbReference>
<keyword evidence="2" id="KW-1185">Reference proteome</keyword>
<name>A0AAP0IBB8_9MAGN</name>
<evidence type="ECO:0000313" key="1">
    <source>
        <dbReference type="EMBL" id="KAK9112145.1"/>
    </source>
</evidence>
<dbReference type="Proteomes" id="UP001419268">
    <property type="component" value="Unassembled WGS sequence"/>
</dbReference>
<sequence length="100" mass="11157">MWRATIGRRLMLTGVCRGRRHVSVADRWEQLARPRGGLRVVERLTRLGGRDSCAIDAGKWELDAWTPAGTWSSFAGARVDSWSMDCRRVVALTSGWANGV</sequence>
<proteinExistence type="predicted"/>
<organism evidence="1 2">
    <name type="scientific">Stephania cephalantha</name>
    <dbReference type="NCBI Taxonomy" id="152367"/>
    <lineage>
        <taxon>Eukaryota</taxon>
        <taxon>Viridiplantae</taxon>
        <taxon>Streptophyta</taxon>
        <taxon>Embryophyta</taxon>
        <taxon>Tracheophyta</taxon>
        <taxon>Spermatophyta</taxon>
        <taxon>Magnoliopsida</taxon>
        <taxon>Ranunculales</taxon>
        <taxon>Menispermaceae</taxon>
        <taxon>Menispermoideae</taxon>
        <taxon>Cissampelideae</taxon>
        <taxon>Stephania</taxon>
    </lineage>
</organism>
<gene>
    <name evidence="1" type="ORF">Scep_019664</name>
</gene>
<dbReference type="AlphaFoldDB" id="A0AAP0IBB8"/>
<accession>A0AAP0IBB8</accession>